<sequence>MQIGGSAALVGQNDTLDFLAGERRERAILRHMVFSLTAGLAFGALGEALASGPESLHDAFDPYVYLLLAAVVGRTAAGFGWALLGSALAALGPVIAMLAATALLPDAHLLRLDGDGLTLNFVFLSLAAFGTLAHFARYEGLRGDLATGLPAGFMAIQAVRALQDGTWTVFAAAILVAVVLLCMRAGVGRVRAAVVALALGAAHFVYAAGGSLG</sequence>
<evidence type="ECO:0000313" key="3">
    <source>
        <dbReference type="Proteomes" id="UP000619788"/>
    </source>
</evidence>
<comment type="caution">
    <text evidence="2">The sequence shown here is derived from an EMBL/GenBank/DDBJ whole genome shotgun (WGS) entry which is preliminary data.</text>
</comment>
<dbReference type="Proteomes" id="UP000619788">
    <property type="component" value="Unassembled WGS sequence"/>
</dbReference>
<keyword evidence="1" id="KW-0812">Transmembrane</keyword>
<dbReference type="EMBL" id="BOOJ01000023">
    <property type="protein sequence ID" value="GIH91870.1"/>
    <property type="molecule type" value="Genomic_DNA"/>
</dbReference>
<proteinExistence type="predicted"/>
<keyword evidence="1" id="KW-0472">Membrane</keyword>
<evidence type="ECO:0000256" key="1">
    <source>
        <dbReference type="SAM" id="Phobius"/>
    </source>
</evidence>
<gene>
    <name evidence="2" type="ORF">Psi01_25000</name>
</gene>
<keyword evidence="3" id="KW-1185">Reference proteome</keyword>
<evidence type="ECO:0000313" key="2">
    <source>
        <dbReference type="EMBL" id="GIH91870.1"/>
    </source>
</evidence>
<organism evidence="2 3">
    <name type="scientific">Planobispora siamensis</name>
    <dbReference type="NCBI Taxonomy" id="936338"/>
    <lineage>
        <taxon>Bacteria</taxon>
        <taxon>Bacillati</taxon>
        <taxon>Actinomycetota</taxon>
        <taxon>Actinomycetes</taxon>
        <taxon>Streptosporangiales</taxon>
        <taxon>Streptosporangiaceae</taxon>
        <taxon>Planobispora</taxon>
    </lineage>
</organism>
<feature type="transmembrane region" description="Helical" evidence="1">
    <location>
        <begin position="32"/>
        <end position="51"/>
    </location>
</feature>
<feature type="transmembrane region" description="Helical" evidence="1">
    <location>
        <begin position="190"/>
        <end position="209"/>
    </location>
</feature>
<name>A0A8J3SG59_9ACTN</name>
<reference evidence="2 3" key="1">
    <citation type="submission" date="2021-01" db="EMBL/GenBank/DDBJ databases">
        <title>Whole genome shotgun sequence of Planobispora siamensis NBRC 107568.</title>
        <authorList>
            <person name="Komaki H."/>
            <person name="Tamura T."/>
        </authorList>
    </citation>
    <scope>NUCLEOTIDE SEQUENCE [LARGE SCALE GENOMIC DNA]</scope>
    <source>
        <strain evidence="2 3">NBRC 107568</strain>
    </source>
</reference>
<protein>
    <submittedName>
        <fullName evidence="2">Uncharacterized protein</fullName>
    </submittedName>
</protein>
<accession>A0A8J3SG59</accession>
<dbReference type="AlphaFoldDB" id="A0A8J3SG59"/>
<feature type="transmembrane region" description="Helical" evidence="1">
    <location>
        <begin position="117"/>
        <end position="136"/>
    </location>
</feature>
<feature type="transmembrane region" description="Helical" evidence="1">
    <location>
        <begin position="88"/>
        <end position="105"/>
    </location>
</feature>
<keyword evidence="1" id="KW-1133">Transmembrane helix</keyword>
<feature type="transmembrane region" description="Helical" evidence="1">
    <location>
        <begin position="165"/>
        <end position="183"/>
    </location>
</feature>